<feature type="compositionally biased region" description="Polar residues" evidence="1">
    <location>
        <begin position="262"/>
        <end position="283"/>
    </location>
</feature>
<dbReference type="Proteomes" id="UP000314294">
    <property type="component" value="Unassembled WGS sequence"/>
</dbReference>
<evidence type="ECO:0000256" key="1">
    <source>
        <dbReference type="SAM" id="MobiDB-lite"/>
    </source>
</evidence>
<protein>
    <submittedName>
        <fullName evidence="2">Uncharacterized protein</fullName>
    </submittedName>
</protein>
<sequence>MYIGADEVQFTLGAQCKHVTLGRVSGDVALPPFSTMCLPSEVDSLTGRTFLLPVKICSEEQITSSGANHDQSPGDILDKEGVAVTEMKPILDSLSPCWSKSVKFCALYENSKGGFFFSWLIKLRKLSIPLCSRSITPTVIAIDNLASVGACSALTLWPEKQNELIQSGMSGEEMSGGPRDDRETGNTEVFCPQSKSYNLLRALKPPTKGRVSESVTVMRVQSVLTDEVKGREDKGKPESTGVSLLLRLSAIEKRASLGRSGFISSGAQQPNAEPTEGEQTNGRTVGALG</sequence>
<evidence type="ECO:0000313" key="3">
    <source>
        <dbReference type="Proteomes" id="UP000314294"/>
    </source>
</evidence>
<keyword evidence="3" id="KW-1185">Reference proteome</keyword>
<proteinExistence type="predicted"/>
<accession>A0A4Z2JEU3</accession>
<evidence type="ECO:0000313" key="2">
    <source>
        <dbReference type="EMBL" id="TNN88344.1"/>
    </source>
</evidence>
<comment type="caution">
    <text evidence="2">The sequence shown here is derived from an EMBL/GenBank/DDBJ whole genome shotgun (WGS) entry which is preliminary data.</text>
</comment>
<dbReference type="AlphaFoldDB" id="A0A4Z2JEU3"/>
<reference evidence="2 3" key="1">
    <citation type="submission" date="2019-03" db="EMBL/GenBank/DDBJ databases">
        <title>First draft genome of Liparis tanakae, snailfish: a comprehensive survey of snailfish specific genes.</title>
        <authorList>
            <person name="Kim W."/>
            <person name="Song I."/>
            <person name="Jeong J.-H."/>
            <person name="Kim D."/>
            <person name="Kim S."/>
            <person name="Ryu S."/>
            <person name="Song J.Y."/>
            <person name="Lee S.K."/>
        </authorList>
    </citation>
    <scope>NUCLEOTIDE SEQUENCE [LARGE SCALE GENOMIC DNA]</scope>
    <source>
        <tissue evidence="2">Muscle</tissue>
    </source>
</reference>
<feature type="region of interest" description="Disordered" evidence="1">
    <location>
        <begin position="260"/>
        <end position="289"/>
    </location>
</feature>
<dbReference type="EMBL" id="SRLO01000006">
    <property type="protein sequence ID" value="TNN88344.1"/>
    <property type="molecule type" value="Genomic_DNA"/>
</dbReference>
<gene>
    <name evidence="2" type="ORF">EYF80_001560</name>
</gene>
<name>A0A4Z2JEU3_9TELE</name>
<organism evidence="2 3">
    <name type="scientific">Liparis tanakae</name>
    <name type="common">Tanaka's snailfish</name>
    <dbReference type="NCBI Taxonomy" id="230148"/>
    <lineage>
        <taxon>Eukaryota</taxon>
        <taxon>Metazoa</taxon>
        <taxon>Chordata</taxon>
        <taxon>Craniata</taxon>
        <taxon>Vertebrata</taxon>
        <taxon>Euteleostomi</taxon>
        <taxon>Actinopterygii</taxon>
        <taxon>Neopterygii</taxon>
        <taxon>Teleostei</taxon>
        <taxon>Neoteleostei</taxon>
        <taxon>Acanthomorphata</taxon>
        <taxon>Eupercaria</taxon>
        <taxon>Perciformes</taxon>
        <taxon>Cottioidei</taxon>
        <taxon>Cottales</taxon>
        <taxon>Liparidae</taxon>
        <taxon>Liparis</taxon>
    </lineage>
</organism>